<organism evidence="1 2">
    <name type="scientific">Enterococcus larvae</name>
    <dbReference type="NCBI Taxonomy" id="2794352"/>
    <lineage>
        <taxon>Bacteria</taxon>
        <taxon>Bacillati</taxon>
        <taxon>Bacillota</taxon>
        <taxon>Bacilli</taxon>
        <taxon>Lactobacillales</taxon>
        <taxon>Enterococcaceae</taxon>
        <taxon>Enterococcus</taxon>
    </lineage>
</organism>
<sequence length="142" mass="16990">MKKSTFNYIKDILADYPETDEHIRKREEELRYPYRESDLNKGIKGTKASYDNQDNLMITIEQDKRLAGLERNKRAISKVLDDSEEDAKIIIEELYMKKEKYRKRSTMDLIVDLRMVKCGRTKAYELRDLFFEKLAIELELNI</sequence>
<dbReference type="NCBIfam" id="TIGR01636">
    <property type="entry name" value="phage_rinA"/>
    <property type="match status" value="1"/>
</dbReference>
<keyword evidence="2" id="KW-1185">Reference proteome</keyword>
<evidence type="ECO:0000313" key="1">
    <source>
        <dbReference type="EMBL" id="MBP1046415.1"/>
    </source>
</evidence>
<dbReference type="EMBL" id="JAEDXU010000004">
    <property type="protein sequence ID" value="MBP1046415.1"/>
    <property type="molecule type" value="Genomic_DNA"/>
</dbReference>
<accession>A0ABS4CIY1</accession>
<dbReference type="InterPro" id="IPR006523">
    <property type="entry name" value="RinA"/>
</dbReference>
<protein>
    <submittedName>
        <fullName evidence="1">Transcriptional regulator</fullName>
    </submittedName>
</protein>
<dbReference type="RefSeq" id="WP_209557236.1">
    <property type="nucleotide sequence ID" value="NZ_JAEDXU010000004.1"/>
</dbReference>
<proteinExistence type="predicted"/>
<evidence type="ECO:0000313" key="2">
    <source>
        <dbReference type="Proteomes" id="UP000673375"/>
    </source>
</evidence>
<name>A0ABS4CIY1_9ENTE</name>
<gene>
    <name evidence="1" type="ORF">I6N96_08970</name>
</gene>
<reference evidence="1 2" key="1">
    <citation type="submission" date="2020-12" db="EMBL/GenBank/DDBJ databases">
        <title>Vagococcus allomyrinae sp. nov. and Enterococcus lavae sp. nov., isolated from the larvae of Allomyrina dichotoma.</title>
        <authorList>
            <person name="Lee S.D."/>
        </authorList>
    </citation>
    <scope>NUCLEOTIDE SEQUENCE [LARGE SCALE GENOMIC DNA]</scope>
    <source>
        <strain evidence="1 2">BWM-S5</strain>
    </source>
</reference>
<comment type="caution">
    <text evidence="1">The sequence shown here is derived from an EMBL/GenBank/DDBJ whole genome shotgun (WGS) entry which is preliminary data.</text>
</comment>
<dbReference type="Proteomes" id="UP000673375">
    <property type="component" value="Unassembled WGS sequence"/>
</dbReference>